<dbReference type="EMBL" id="CP018154">
    <property type="protein sequence ID" value="APG62412.1"/>
    <property type="molecule type" value="Genomic_DNA"/>
</dbReference>
<dbReference type="KEGG" id="sphl:LPB140_05940"/>
<evidence type="ECO:0000313" key="2">
    <source>
        <dbReference type="Proteomes" id="UP000242561"/>
    </source>
</evidence>
<proteinExistence type="predicted"/>
<dbReference type="RefSeq" id="WP_072559064.1">
    <property type="nucleotide sequence ID" value="NZ_CP018154.1"/>
</dbReference>
<accession>A0A1L3JBA7</accession>
<organism evidence="1 2">
    <name type="scientific">Sphingorhabdus lutea</name>
    <dbReference type="NCBI Taxonomy" id="1913578"/>
    <lineage>
        <taxon>Bacteria</taxon>
        <taxon>Pseudomonadati</taxon>
        <taxon>Pseudomonadota</taxon>
        <taxon>Alphaproteobacteria</taxon>
        <taxon>Sphingomonadales</taxon>
        <taxon>Sphingomonadaceae</taxon>
        <taxon>Sphingorhabdus</taxon>
    </lineage>
</organism>
<dbReference type="Proteomes" id="UP000242561">
    <property type="component" value="Chromosome"/>
</dbReference>
<dbReference type="AlphaFoldDB" id="A0A1L3JBA7"/>
<sequence length="70" mass="7804">MDLEQEIVINAHIIFLSTRHNLQNVAKYLSSLKAILFGAILYGWLVNVNDGPEIVRSSQLGGPVILMGRR</sequence>
<keyword evidence="2" id="KW-1185">Reference proteome</keyword>
<gene>
    <name evidence="1" type="ORF">LPB140_05940</name>
</gene>
<evidence type="ECO:0000313" key="1">
    <source>
        <dbReference type="EMBL" id="APG62412.1"/>
    </source>
</evidence>
<reference evidence="1 2" key="1">
    <citation type="submission" date="2016-11" db="EMBL/GenBank/DDBJ databases">
        <title>Sphingorhabdus sp. LPB0140, isolated from marine environment.</title>
        <authorList>
            <person name="Kim E."/>
            <person name="Yi H."/>
        </authorList>
    </citation>
    <scope>NUCLEOTIDE SEQUENCE [LARGE SCALE GENOMIC DNA]</scope>
    <source>
        <strain evidence="1 2">LPB0140</strain>
    </source>
</reference>
<protein>
    <submittedName>
        <fullName evidence="1">Uncharacterized protein</fullName>
    </submittedName>
</protein>
<name>A0A1L3JBA7_9SPHN</name>